<dbReference type="RefSeq" id="WP_031365732.1">
    <property type="nucleotide sequence ID" value="NZ_FPKS01000001.1"/>
</dbReference>
<feature type="domain" description="DUF4097" evidence="1">
    <location>
        <begin position="63"/>
        <end position="258"/>
    </location>
</feature>
<gene>
    <name evidence="2" type="ORF">SAMN02746068_00078</name>
</gene>
<dbReference type="EMBL" id="FPKS01000001">
    <property type="protein sequence ID" value="SFZ70132.1"/>
    <property type="molecule type" value="Genomic_DNA"/>
</dbReference>
<dbReference type="STRING" id="1122154.SAMN02746068_00078"/>
<proteinExistence type="predicted"/>
<protein>
    <submittedName>
        <fullName evidence="2">Putative adhesin</fullName>
    </submittedName>
</protein>
<evidence type="ECO:0000313" key="3">
    <source>
        <dbReference type="Proteomes" id="UP000185655"/>
    </source>
</evidence>
<dbReference type="AlphaFoldDB" id="A0A1K2H482"/>
<dbReference type="OrthoDB" id="2243798at2"/>
<evidence type="ECO:0000313" key="2">
    <source>
        <dbReference type="EMBL" id="SFZ70132.1"/>
    </source>
</evidence>
<organism evidence="2 3">
    <name type="scientific">Pseudolactococcus chungangensis CAU 28 = DSM 22330</name>
    <dbReference type="NCBI Taxonomy" id="1122154"/>
    <lineage>
        <taxon>Bacteria</taxon>
        <taxon>Bacillati</taxon>
        <taxon>Bacillota</taxon>
        <taxon>Bacilli</taxon>
        <taxon>Lactobacillales</taxon>
        <taxon>Streptococcaceae</taxon>
        <taxon>Pseudolactococcus</taxon>
    </lineage>
</organism>
<accession>A0A1K2H482</accession>
<sequence>MTHKRKMIIGALLLTVGTLVAAMIWQFEKPGSLVWDDGFKYQTESKMSGELVTHDLPVVPSKITALEIDVKNADVKIIKGEQFKVTTRNWSSKGATQISFDAGQLTINDSEGEASRSSFGIGMIIRTNQITITLPESQHLSTLLVKSRNGDLDVEQVSVKTAQIMATNGDTKFERATFGDLMMTSTNGEIQLKRTSIENGGQIINQNGDIEIKDSRLPTFYAKTKWGDEDVELHHDLRQSSQSQAKLVVTSQNGDLEID</sequence>
<reference evidence="2 3" key="1">
    <citation type="submission" date="2016-11" db="EMBL/GenBank/DDBJ databases">
        <authorList>
            <person name="Jaros S."/>
            <person name="Januszkiewicz K."/>
            <person name="Wedrychowicz H."/>
        </authorList>
    </citation>
    <scope>NUCLEOTIDE SEQUENCE [LARGE SCALE GENOMIC DNA]</scope>
    <source>
        <strain evidence="2 3">DSM 22330</strain>
    </source>
</reference>
<dbReference type="Pfam" id="PF13349">
    <property type="entry name" value="DUF4097"/>
    <property type="match status" value="1"/>
</dbReference>
<evidence type="ECO:0000259" key="1">
    <source>
        <dbReference type="Pfam" id="PF13349"/>
    </source>
</evidence>
<dbReference type="InterPro" id="IPR025164">
    <property type="entry name" value="Toastrack_DUF4097"/>
</dbReference>
<dbReference type="Proteomes" id="UP000185655">
    <property type="component" value="Unassembled WGS sequence"/>
</dbReference>
<name>A0A1K2H482_9LACT</name>